<keyword evidence="1" id="KW-0732">Signal</keyword>
<proteinExistence type="predicted"/>
<organism evidence="2 3">
    <name type="scientific">Vecturithrix granuli</name>
    <dbReference type="NCBI Taxonomy" id="1499967"/>
    <lineage>
        <taxon>Bacteria</taxon>
        <taxon>Candidatus Moduliflexota</taxon>
        <taxon>Candidatus Vecturitrichia</taxon>
        <taxon>Candidatus Vecturitrichales</taxon>
        <taxon>Candidatus Vecturitrichaceae</taxon>
        <taxon>Candidatus Vecturithrix</taxon>
    </lineage>
</organism>
<dbReference type="SUPFAM" id="SSF48371">
    <property type="entry name" value="ARM repeat"/>
    <property type="match status" value="1"/>
</dbReference>
<accession>A0A081BZJ9</accession>
<evidence type="ECO:0008006" key="4">
    <source>
        <dbReference type="Google" id="ProtNLM"/>
    </source>
</evidence>
<evidence type="ECO:0000313" key="2">
    <source>
        <dbReference type="EMBL" id="GAK57754.1"/>
    </source>
</evidence>
<gene>
    <name evidence="2" type="ORF">U27_04721</name>
</gene>
<dbReference type="Proteomes" id="UP000030661">
    <property type="component" value="Unassembled WGS sequence"/>
</dbReference>
<reference evidence="2 3" key="1">
    <citation type="journal article" date="2015" name="PeerJ">
        <title>First genomic representation of candidate bacterial phylum KSB3 points to enhanced environmental sensing as a trigger of wastewater bulking.</title>
        <authorList>
            <person name="Sekiguchi Y."/>
            <person name="Ohashi A."/>
            <person name="Parks D.H."/>
            <person name="Yamauchi T."/>
            <person name="Tyson G.W."/>
            <person name="Hugenholtz P."/>
        </authorList>
    </citation>
    <scope>NUCLEOTIDE SEQUENCE [LARGE SCALE GENOMIC DNA]</scope>
</reference>
<evidence type="ECO:0000256" key="1">
    <source>
        <dbReference type="SAM" id="SignalP"/>
    </source>
</evidence>
<dbReference type="InterPro" id="IPR011989">
    <property type="entry name" value="ARM-like"/>
</dbReference>
<dbReference type="InterPro" id="IPR016024">
    <property type="entry name" value="ARM-type_fold"/>
</dbReference>
<dbReference type="HOGENOM" id="CLU_859600_0_0_0"/>
<protein>
    <recommendedName>
        <fullName evidence="4">HEAT repeat domain-containing protein</fullName>
    </recommendedName>
</protein>
<dbReference type="STRING" id="1499967.U27_04721"/>
<evidence type="ECO:0000313" key="3">
    <source>
        <dbReference type="Proteomes" id="UP000030661"/>
    </source>
</evidence>
<dbReference type="EMBL" id="DF820466">
    <property type="protein sequence ID" value="GAK57754.1"/>
    <property type="molecule type" value="Genomic_DNA"/>
</dbReference>
<dbReference type="Gene3D" id="1.25.10.10">
    <property type="entry name" value="Leucine-rich Repeat Variant"/>
    <property type="match status" value="1"/>
</dbReference>
<keyword evidence="3" id="KW-1185">Reference proteome</keyword>
<name>A0A081BZJ9_VECG1</name>
<feature type="chain" id="PRO_5001755533" description="HEAT repeat domain-containing protein" evidence="1">
    <location>
        <begin position="24"/>
        <end position="324"/>
    </location>
</feature>
<dbReference type="AlphaFoldDB" id="A0A081BZJ9"/>
<sequence length="324" mass="36605">MKNISYWSLINMVFFLVASSVCASESNTLTKPFIGTVRILLDEQGQSTAFVVPVIPDETVQKQVTQQQVWKQPHMEHYFALLRTESDPNARRHLLFELGFATGEMAYKITEQLFTMFANEPDEQVRMAYIACFASLATQAGLPDSQILQIITAIQGRLTDDPSWNVKVQAAEMLVWFGDNHGETILQDVIAKNQPLDPVIWDSMPVTLQRMNTKTAQALLIHLGTQSPNDTVKLNALWGAYQLGITAQADVLRDIEGIARTSTDRQAKIRAVSTLNSLARENPLLQEQICTTIQEIYEHEQDSAVKQQLFMLEQQRKEGQYDCQ</sequence>
<feature type="signal peptide" evidence="1">
    <location>
        <begin position="1"/>
        <end position="23"/>
    </location>
</feature>